<evidence type="ECO:0000256" key="7">
    <source>
        <dbReference type="SAM" id="Phobius"/>
    </source>
</evidence>
<keyword evidence="11" id="KW-1185">Reference proteome</keyword>
<dbReference type="InterPro" id="IPR027470">
    <property type="entry name" value="Cation_efflux_CTD"/>
</dbReference>
<dbReference type="NCBIfam" id="TIGR01297">
    <property type="entry name" value="CDF"/>
    <property type="match status" value="1"/>
</dbReference>
<keyword evidence="5 7" id="KW-1133">Transmembrane helix</keyword>
<dbReference type="InterPro" id="IPR036837">
    <property type="entry name" value="Cation_efflux_CTD_sf"/>
</dbReference>
<dbReference type="SUPFAM" id="SSF160240">
    <property type="entry name" value="Cation efflux protein cytoplasmic domain-like"/>
    <property type="match status" value="1"/>
</dbReference>
<dbReference type="Pfam" id="PF01545">
    <property type="entry name" value="Cation_efflux"/>
    <property type="match status" value="1"/>
</dbReference>
<feature type="domain" description="Cation efflux protein cytoplasmic" evidence="9">
    <location>
        <begin position="214"/>
        <end position="288"/>
    </location>
</feature>
<accession>A0A931AVF5</accession>
<evidence type="ECO:0000256" key="1">
    <source>
        <dbReference type="ARBA" id="ARBA00004141"/>
    </source>
</evidence>
<dbReference type="Gene3D" id="1.20.1510.10">
    <property type="entry name" value="Cation efflux protein transmembrane domain"/>
    <property type="match status" value="1"/>
</dbReference>
<evidence type="ECO:0000256" key="4">
    <source>
        <dbReference type="ARBA" id="ARBA00022692"/>
    </source>
</evidence>
<evidence type="ECO:0000313" key="11">
    <source>
        <dbReference type="Proteomes" id="UP000621436"/>
    </source>
</evidence>
<evidence type="ECO:0000256" key="5">
    <source>
        <dbReference type="ARBA" id="ARBA00022989"/>
    </source>
</evidence>
<dbReference type="PANTHER" id="PTHR43840:SF15">
    <property type="entry name" value="MITOCHONDRIAL METAL TRANSPORTER 1-RELATED"/>
    <property type="match status" value="1"/>
</dbReference>
<sequence length="300" mass="32085">MFTKTRTDIGQRVLKVTLAANIFLALLKIVVGFLASSAALVADGFHSISDIASSAGVLIAVAFASRPPDDNHHYGHGQAEPLAAVMIGMILFITAALLAYNMVGNLIAGEVSIPGTMALYAAFISIVVKELMYRYTIKAGEETDNQALKADAWHHRSDAFSSVAALIGIAAARIGFWFLDPVAGIVVAVMVFKVGYEILEEGFITLLGKAPAGNKILEIKEQIIEVDGVEDILDVKGRYNGPVLYLDIKIAVSPTLTVEEGHEIAARVKSRLLERYIEAEEVLVHVDPAGNNGKGVDNDG</sequence>
<evidence type="ECO:0000259" key="8">
    <source>
        <dbReference type="Pfam" id="PF01545"/>
    </source>
</evidence>
<keyword evidence="6 7" id="KW-0472">Membrane</keyword>
<keyword evidence="4 7" id="KW-0812">Transmembrane</keyword>
<dbReference type="FunFam" id="1.20.1510.10:FF:000006">
    <property type="entry name" value="Divalent cation efflux transporter"/>
    <property type="match status" value="1"/>
</dbReference>
<dbReference type="EMBL" id="JADPIE010000004">
    <property type="protein sequence ID" value="MBF8437210.1"/>
    <property type="molecule type" value="Genomic_DNA"/>
</dbReference>
<dbReference type="Gene3D" id="3.30.70.1350">
    <property type="entry name" value="Cation efflux protein, cytoplasmic domain"/>
    <property type="match status" value="1"/>
</dbReference>
<feature type="domain" description="Cation efflux protein transmembrane" evidence="8">
    <location>
        <begin position="15"/>
        <end position="207"/>
    </location>
</feature>
<proteinExistence type="inferred from homology"/>
<evidence type="ECO:0000256" key="6">
    <source>
        <dbReference type="ARBA" id="ARBA00023136"/>
    </source>
</evidence>
<keyword evidence="3" id="KW-0813">Transport</keyword>
<dbReference type="GO" id="GO:0016020">
    <property type="term" value="C:membrane"/>
    <property type="evidence" value="ECO:0007669"/>
    <property type="project" value="UniProtKB-SubCell"/>
</dbReference>
<dbReference type="Pfam" id="PF16916">
    <property type="entry name" value="ZT_dimer"/>
    <property type="match status" value="1"/>
</dbReference>
<dbReference type="Proteomes" id="UP000621436">
    <property type="component" value="Unassembled WGS sequence"/>
</dbReference>
<dbReference type="AlphaFoldDB" id="A0A931AVF5"/>
<dbReference type="InterPro" id="IPR027469">
    <property type="entry name" value="Cation_efflux_TMD_sf"/>
</dbReference>
<dbReference type="InterPro" id="IPR002524">
    <property type="entry name" value="Cation_efflux"/>
</dbReference>
<evidence type="ECO:0000256" key="2">
    <source>
        <dbReference type="ARBA" id="ARBA00008114"/>
    </source>
</evidence>
<feature type="transmembrane region" description="Helical" evidence="7">
    <location>
        <begin position="79"/>
        <end position="100"/>
    </location>
</feature>
<reference evidence="10" key="1">
    <citation type="submission" date="2020-11" db="EMBL/GenBank/DDBJ databases">
        <title>Halonatronomonas betainensis gen. nov., sp. nov. a novel haloalkaliphilic representative of the family Halanaerobiacae capable of betaine degradation.</title>
        <authorList>
            <person name="Boltyanskaya Y."/>
            <person name="Kevbrin V."/>
            <person name="Detkova E."/>
            <person name="Grouzdev D.S."/>
            <person name="Koziaeva V."/>
            <person name="Zhilina T."/>
        </authorList>
    </citation>
    <scope>NUCLEOTIDE SEQUENCE</scope>
    <source>
        <strain evidence="10">Z-7014</strain>
    </source>
</reference>
<name>A0A931AVF5_9FIRM</name>
<dbReference type="InterPro" id="IPR058533">
    <property type="entry name" value="Cation_efflux_TM"/>
</dbReference>
<gene>
    <name evidence="10" type="ORF">I0Q91_08985</name>
</gene>
<feature type="transmembrane region" description="Helical" evidence="7">
    <location>
        <begin position="21"/>
        <end position="42"/>
    </location>
</feature>
<evidence type="ECO:0000256" key="3">
    <source>
        <dbReference type="ARBA" id="ARBA00022448"/>
    </source>
</evidence>
<dbReference type="GO" id="GO:0008324">
    <property type="term" value="F:monoatomic cation transmembrane transporter activity"/>
    <property type="evidence" value="ECO:0007669"/>
    <property type="project" value="InterPro"/>
</dbReference>
<dbReference type="SUPFAM" id="SSF161111">
    <property type="entry name" value="Cation efflux protein transmembrane domain-like"/>
    <property type="match status" value="1"/>
</dbReference>
<dbReference type="RefSeq" id="WP_270454173.1">
    <property type="nucleotide sequence ID" value="NZ_JADPIE010000004.1"/>
</dbReference>
<comment type="subcellular location">
    <subcellularLocation>
        <location evidence="1">Membrane</location>
        <topology evidence="1">Multi-pass membrane protein</topology>
    </subcellularLocation>
</comment>
<dbReference type="PANTHER" id="PTHR43840">
    <property type="entry name" value="MITOCHONDRIAL METAL TRANSPORTER 1-RELATED"/>
    <property type="match status" value="1"/>
</dbReference>
<evidence type="ECO:0000259" key="9">
    <source>
        <dbReference type="Pfam" id="PF16916"/>
    </source>
</evidence>
<evidence type="ECO:0000313" key="10">
    <source>
        <dbReference type="EMBL" id="MBF8437210.1"/>
    </source>
</evidence>
<organism evidence="10 11">
    <name type="scientific">Halonatronomonas betaini</name>
    <dbReference type="NCBI Taxonomy" id="2778430"/>
    <lineage>
        <taxon>Bacteria</taxon>
        <taxon>Bacillati</taxon>
        <taxon>Bacillota</taxon>
        <taxon>Clostridia</taxon>
        <taxon>Halanaerobiales</taxon>
        <taxon>Halarsenatibacteraceae</taxon>
        <taxon>Halonatronomonas</taxon>
    </lineage>
</organism>
<dbReference type="InterPro" id="IPR050291">
    <property type="entry name" value="CDF_Transporter"/>
</dbReference>
<feature type="transmembrane region" description="Helical" evidence="7">
    <location>
        <begin position="106"/>
        <end position="128"/>
    </location>
</feature>
<protein>
    <submittedName>
        <fullName evidence="10">Cation transporter</fullName>
    </submittedName>
</protein>
<comment type="caution">
    <text evidence="10">The sequence shown here is derived from an EMBL/GenBank/DDBJ whole genome shotgun (WGS) entry which is preliminary data.</text>
</comment>
<comment type="similarity">
    <text evidence="2">Belongs to the cation diffusion facilitator (CDF) transporter (TC 2.A.4) family.</text>
</comment>